<proteinExistence type="predicted"/>
<name>A0A0M3I2B3_ASCLU</name>
<dbReference type="WBParaSite" id="ALUE_0001060101-mRNA-1">
    <property type="protein sequence ID" value="ALUE_0001060101-mRNA-1"/>
    <property type="gene ID" value="ALUE_0001060101"/>
</dbReference>
<feature type="compositionally biased region" description="Polar residues" evidence="1">
    <location>
        <begin position="7"/>
        <end position="16"/>
    </location>
</feature>
<protein>
    <submittedName>
        <fullName evidence="3">Transposase</fullName>
    </submittedName>
</protein>
<keyword evidence="2" id="KW-1185">Reference proteome</keyword>
<feature type="region of interest" description="Disordered" evidence="1">
    <location>
        <begin position="1"/>
        <end position="21"/>
    </location>
</feature>
<sequence length="101" mass="11707">MEDNRTAQHTGENNADQWRGIRMTTRQDVKIRYYNHAHETKTIHDIGTRFKSGLKAKAKEKYRQEKVRRNLVHESPCDEQCATSLVRGEFAACERSVKTSG</sequence>
<organism evidence="2 3">
    <name type="scientific">Ascaris lumbricoides</name>
    <name type="common">Giant roundworm</name>
    <dbReference type="NCBI Taxonomy" id="6252"/>
    <lineage>
        <taxon>Eukaryota</taxon>
        <taxon>Metazoa</taxon>
        <taxon>Ecdysozoa</taxon>
        <taxon>Nematoda</taxon>
        <taxon>Chromadorea</taxon>
        <taxon>Rhabditida</taxon>
        <taxon>Spirurina</taxon>
        <taxon>Ascaridomorpha</taxon>
        <taxon>Ascaridoidea</taxon>
        <taxon>Ascarididae</taxon>
        <taxon>Ascaris</taxon>
    </lineage>
</organism>
<evidence type="ECO:0000256" key="1">
    <source>
        <dbReference type="SAM" id="MobiDB-lite"/>
    </source>
</evidence>
<dbReference type="Proteomes" id="UP000036681">
    <property type="component" value="Unplaced"/>
</dbReference>
<accession>A0A0M3I2B3</accession>
<evidence type="ECO:0000313" key="2">
    <source>
        <dbReference type="Proteomes" id="UP000036681"/>
    </source>
</evidence>
<dbReference type="AlphaFoldDB" id="A0A0M3I2B3"/>
<evidence type="ECO:0000313" key="3">
    <source>
        <dbReference type="WBParaSite" id="ALUE_0001060101-mRNA-1"/>
    </source>
</evidence>
<reference evidence="3" key="1">
    <citation type="submission" date="2017-02" db="UniProtKB">
        <authorList>
            <consortium name="WormBaseParasite"/>
        </authorList>
    </citation>
    <scope>IDENTIFICATION</scope>
</reference>